<feature type="binding site" evidence="4">
    <location>
        <begin position="8"/>
        <end position="15"/>
    </location>
    <ligand>
        <name>ATP</name>
        <dbReference type="ChEBI" id="CHEBI:30616"/>
    </ligand>
</feature>
<evidence type="ECO:0000313" key="8">
    <source>
        <dbReference type="Proteomes" id="UP000823935"/>
    </source>
</evidence>
<dbReference type="HAMAP" id="MF_00636">
    <property type="entry name" value="RapZ_like"/>
    <property type="match status" value="1"/>
</dbReference>
<dbReference type="InterPro" id="IPR005337">
    <property type="entry name" value="RapZ-like"/>
</dbReference>
<evidence type="ECO:0000256" key="1">
    <source>
        <dbReference type="ARBA" id="ARBA00022741"/>
    </source>
</evidence>
<protein>
    <submittedName>
        <fullName evidence="7">RNase adapter RapZ</fullName>
    </submittedName>
</protein>
<accession>A0A9D1JKU4</accession>
<feature type="domain" description="RapZ C-terminal" evidence="6">
    <location>
        <begin position="164"/>
        <end position="283"/>
    </location>
</feature>
<dbReference type="Gene3D" id="3.40.50.300">
    <property type="entry name" value="P-loop containing nucleotide triphosphate hydrolases"/>
    <property type="match status" value="1"/>
</dbReference>
<evidence type="ECO:0000259" key="5">
    <source>
        <dbReference type="Pfam" id="PF03668"/>
    </source>
</evidence>
<dbReference type="AlphaFoldDB" id="A0A9D1JKU4"/>
<sequence>MRFVIVTGMSGAGKSTALRMLEDMGYFCVDNLPIALLEKFGELAGTLGGDVRGVALGVDIRSGQALEELDCALEALKNSGISYKILYLDASDAVLVKRYKETRRSHPLAKDGRIDRGIALERKKLAFLKEKADYILDTSQLLTRELNQELDKIFMDNQDFKNLMISVLSFGFKYGIPQDCDLVFDVRFLPNPFYVEELKHKTGNDREVQDYVMGSELSGIFLDKLTDMLDFLIPNYVLEGKNQLVIGIGCTGGKHRSVTLANRLFERLSTRKEYGVRLEHRDIRK</sequence>
<name>A0A9D1JKU4_9FIRM</name>
<comment type="caution">
    <text evidence="7">The sequence shown here is derived from an EMBL/GenBank/DDBJ whole genome shotgun (WGS) entry which is preliminary data.</text>
</comment>
<reference evidence="7" key="2">
    <citation type="journal article" date="2021" name="PeerJ">
        <title>Extensive microbial diversity within the chicken gut microbiome revealed by metagenomics and culture.</title>
        <authorList>
            <person name="Gilroy R."/>
            <person name="Ravi A."/>
            <person name="Getino M."/>
            <person name="Pursley I."/>
            <person name="Horton D.L."/>
            <person name="Alikhan N.F."/>
            <person name="Baker D."/>
            <person name="Gharbi K."/>
            <person name="Hall N."/>
            <person name="Watson M."/>
            <person name="Adriaenssens E.M."/>
            <person name="Foster-Nyarko E."/>
            <person name="Jarju S."/>
            <person name="Secka A."/>
            <person name="Antonio M."/>
            <person name="Oren A."/>
            <person name="Chaudhuri R.R."/>
            <person name="La Ragione R."/>
            <person name="Hildebrand F."/>
            <person name="Pallen M.J."/>
        </authorList>
    </citation>
    <scope>NUCLEOTIDE SEQUENCE</scope>
    <source>
        <strain evidence="7">CHK190-19873</strain>
    </source>
</reference>
<keyword evidence="3 4" id="KW-0342">GTP-binding</keyword>
<organism evidence="7 8">
    <name type="scientific">Candidatus Limivivens intestinipullorum</name>
    <dbReference type="NCBI Taxonomy" id="2840858"/>
    <lineage>
        <taxon>Bacteria</taxon>
        <taxon>Bacillati</taxon>
        <taxon>Bacillota</taxon>
        <taxon>Clostridia</taxon>
        <taxon>Lachnospirales</taxon>
        <taxon>Lachnospiraceae</taxon>
        <taxon>Lachnospiraceae incertae sedis</taxon>
        <taxon>Candidatus Limivivens</taxon>
    </lineage>
</organism>
<dbReference type="PIRSF" id="PIRSF005052">
    <property type="entry name" value="P-loopkin"/>
    <property type="match status" value="1"/>
</dbReference>
<keyword evidence="2 4" id="KW-0067">ATP-binding</keyword>
<dbReference type="InterPro" id="IPR053930">
    <property type="entry name" value="RapZ-like_N"/>
</dbReference>
<proteinExistence type="inferred from homology"/>
<dbReference type="Pfam" id="PF03668">
    <property type="entry name" value="RapZ-like_N"/>
    <property type="match status" value="1"/>
</dbReference>
<evidence type="ECO:0000256" key="3">
    <source>
        <dbReference type="ARBA" id="ARBA00023134"/>
    </source>
</evidence>
<gene>
    <name evidence="7" type="primary">rapZ</name>
    <name evidence="7" type="ORF">IAB44_11165</name>
</gene>
<evidence type="ECO:0000256" key="2">
    <source>
        <dbReference type="ARBA" id="ARBA00022840"/>
    </source>
</evidence>
<dbReference type="Pfam" id="PF22740">
    <property type="entry name" value="PapZ_C"/>
    <property type="match status" value="1"/>
</dbReference>
<dbReference type="InterPro" id="IPR027417">
    <property type="entry name" value="P-loop_NTPase"/>
</dbReference>
<dbReference type="PANTHER" id="PTHR30448">
    <property type="entry name" value="RNASE ADAPTER PROTEIN RAPZ"/>
    <property type="match status" value="1"/>
</dbReference>
<dbReference type="Proteomes" id="UP000823935">
    <property type="component" value="Unassembled WGS sequence"/>
</dbReference>
<dbReference type="EMBL" id="DVIQ01000069">
    <property type="protein sequence ID" value="HIS32088.1"/>
    <property type="molecule type" value="Genomic_DNA"/>
</dbReference>
<dbReference type="NCBIfam" id="NF003828">
    <property type="entry name" value="PRK05416.1"/>
    <property type="match status" value="1"/>
</dbReference>
<dbReference type="InterPro" id="IPR053931">
    <property type="entry name" value="RapZ_C"/>
</dbReference>
<evidence type="ECO:0000256" key="4">
    <source>
        <dbReference type="HAMAP-Rule" id="MF_00636"/>
    </source>
</evidence>
<dbReference type="PANTHER" id="PTHR30448:SF0">
    <property type="entry name" value="RNASE ADAPTER PROTEIN RAPZ"/>
    <property type="match status" value="1"/>
</dbReference>
<evidence type="ECO:0000313" key="7">
    <source>
        <dbReference type="EMBL" id="HIS32088.1"/>
    </source>
</evidence>
<dbReference type="GO" id="GO:0005525">
    <property type="term" value="F:GTP binding"/>
    <property type="evidence" value="ECO:0007669"/>
    <property type="project" value="UniProtKB-UniRule"/>
</dbReference>
<feature type="binding site" evidence="4">
    <location>
        <begin position="59"/>
        <end position="62"/>
    </location>
    <ligand>
        <name>GTP</name>
        <dbReference type="ChEBI" id="CHEBI:37565"/>
    </ligand>
</feature>
<keyword evidence="1 4" id="KW-0547">Nucleotide-binding</keyword>
<dbReference type="GO" id="GO:0005524">
    <property type="term" value="F:ATP binding"/>
    <property type="evidence" value="ECO:0007669"/>
    <property type="project" value="UniProtKB-UniRule"/>
</dbReference>
<evidence type="ECO:0000259" key="6">
    <source>
        <dbReference type="Pfam" id="PF22740"/>
    </source>
</evidence>
<reference evidence="7" key="1">
    <citation type="submission" date="2020-10" db="EMBL/GenBank/DDBJ databases">
        <authorList>
            <person name="Gilroy R."/>
        </authorList>
    </citation>
    <scope>NUCLEOTIDE SEQUENCE</scope>
    <source>
        <strain evidence="7">CHK190-19873</strain>
    </source>
</reference>
<feature type="domain" description="RapZ-like N-terminal" evidence="5">
    <location>
        <begin position="1"/>
        <end position="157"/>
    </location>
</feature>
<dbReference type="SUPFAM" id="SSF52540">
    <property type="entry name" value="P-loop containing nucleoside triphosphate hydrolases"/>
    <property type="match status" value="1"/>
</dbReference>